<dbReference type="SUPFAM" id="SSF55248">
    <property type="entry name" value="PCD-like"/>
    <property type="match status" value="1"/>
</dbReference>
<dbReference type="InterPro" id="IPR036428">
    <property type="entry name" value="PCD_sf"/>
</dbReference>
<dbReference type="PANTHER" id="PTHR42805">
    <property type="entry name" value="PTERIN-4-ALPHA-CARBINOLAMINE DEHYDRATASE-RELATED"/>
    <property type="match status" value="1"/>
</dbReference>
<dbReference type="EC" id="4.2.1.96" evidence="3"/>
<keyword evidence="6" id="KW-1185">Reference proteome</keyword>
<evidence type="ECO:0000313" key="5">
    <source>
        <dbReference type="EMBL" id="MEL0658829.1"/>
    </source>
</evidence>
<keyword evidence="4 5" id="KW-0456">Lyase</keyword>
<name>A0ABU9HAB4_9GAMM</name>
<reference evidence="5 6" key="1">
    <citation type="submission" date="2024-02" db="EMBL/GenBank/DDBJ databases">
        <title>Bacteria isolated from the canopy kelp, Nereocystis luetkeana.</title>
        <authorList>
            <person name="Pfister C.A."/>
            <person name="Younker I.T."/>
            <person name="Light S.H."/>
        </authorList>
    </citation>
    <scope>NUCLEOTIDE SEQUENCE [LARGE SCALE GENOMIC DNA]</scope>
    <source>
        <strain evidence="5 6">TI.2.07</strain>
    </source>
</reference>
<dbReference type="InterPro" id="IPR050376">
    <property type="entry name" value="Pterin-4-alpha-carb_dehyd"/>
</dbReference>
<evidence type="ECO:0000256" key="3">
    <source>
        <dbReference type="ARBA" id="ARBA00013252"/>
    </source>
</evidence>
<dbReference type="RefSeq" id="WP_341627456.1">
    <property type="nucleotide sequence ID" value="NZ_JBAKBA010000011.1"/>
</dbReference>
<proteinExistence type="inferred from homology"/>
<evidence type="ECO:0000313" key="6">
    <source>
        <dbReference type="Proteomes" id="UP001366060"/>
    </source>
</evidence>
<sequence length="120" mass="13511">MTLLTEQTCSACNANSTEQPLTVSDMSELLVQLKTQFNDWSLIEDKGVGKLSCEFVTKRYSNSIRFTNQVAALAESVNHHPLIIVEYGMVTVQWWSHNIKGLHQNDFIMAAKTSALFLEC</sequence>
<gene>
    <name evidence="5" type="ORF">V6255_06695</name>
</gene>
<comment type="similarity">
    <text evidence="2">Belongs to the pterin-4-alpha-carbinolamine dehydratase family.</text>
</comment>
<evidence type="ECO:0000256" key="4">
    <source>
        <dbReference type="ARBA" id="ARBA00023239"/>
    </source>
</evidence>
<dbReference type="Pfam" id="PF01329">
    <property type="entry name" value="Pterin_4a"/>
    <property type="match status" value="1"/>
</dbReference>
<dbReference type="Proteomes" id="UP001366060">
    <property type="component" value="Unassembled WGS sequence"/>
</dbReference>
<dbReference type="GO" id="GO:0008124">
    <property type="term" value="F:4-alpha-hydroxytetrahydrobiopterin dehydratase activity"/>
    <property type="evidence" value="ECO:0007669"/>
    <property type="project" value="UniProtKB-EC"/>
</dbReference>
<dbReference type="Gene3D" id="3.30.1360.20">
    <property type="entry name" value="Transcriptional coactivator/pterin dehydratase"/>
    <property type="match status" value="1"/>
</dbReference>
<protein>
    <recommendedName>
        <fullName evidence="3">4a-hydroxytetrahydrobiopterin dehydratase</fullName>
        <ecNumber evidence="3">4.2.1.96</ecNumber>
    </recommendedName>
</protein>
<evidence type="ECO:0000256" key="2">
    <source>
        <dbReference type="ARBA" id="ARBA00006472"/>
    </source>
</evidence>
<comment type="caution">
    <text evidence="5">The sequence shown here is derived from an EMBL/GenBank/DDBJ whole genome shotgun (WGS) entry which is preliminary data.</text>
</comment>
<evidence type="ECO:0000256" key="1">
    <source>
        <dbReference type="ARBA" id="ARBA00001554"/>
    </source>
</evidence>
<comment type="catalytic activity">
    <reaction evidence="1">
        <text>(4aS,6R)-4a-hydroxy-L-erythro-5,6,7,8-tetrahydrobiopterin = (6R)-L-erythro-6,7-dihydrobiopterin + H2O</text>
        <dbReference type="Rhea" id="RHEA:11920"/>
        <dbReference type="ChEBI" id="CHEBI:15377"/>
        <dbReference type="ChEBI" id="CHEBI:15642"/>
        <dbReference type="ChEBI" id="CHEBI:43120"/>
        <dbReference type="EC" id="4.2.1.96"/>
    </reaction>
</comment>
<organism evidence="5 6">
    <name type="scientific">Psychromonas arctica</name>
    <dbReference type="NCBI Taxonomy" id="168275"/>
    <lineage>
        <taxon>Bacteria</taxon>
        <taxon>Pseudomonadati</taxon>
        <taxon>Pseudomonadota</taxon>
        <taxon>Gammaproteobacteria</taxon>
        <taxon>Alteromonadales</taxon>
        <taxon>Psychromonadaceae</taxon>
        <taxon>Psychromonas</taxon>
    </lineage>
</organism>
<dbReference type="InterPro" id="IPR001533">
    <property type="entry name" value="Pterin_deHydtase"/>
</dbReference>
<dbReference type="PANTHER" id="PTHR42805:SF1">
    <property type="entry name" value="PTERIN-4-ALPHA-CARBINOLAMINE DEHYDRATASE-RELATED"/>
    <property type="match status" value="1"/>
</dbReference>
<accession>A0ABU9HAB4</accession>
<dbReference type="EMBL" id="JBAKBA010000011">
    <property type="protein sequence ID" value="MEL0658829.1"/>
    <property type="molecule type" value="Genomic_DNA"/>
</dbReference>